<keyword evidence="1" id="KW-1133">Transmembrane helix</keyword>
<dbReference type="EMBL" id="LCTW02000185">
    <property type="protein sequence ID" value="KXX76943.1"/>
    <property type="molecule type" value="Genomic_DNA"/>
</dbReference>
<feature type="transmembrane region" description="Helical" evidence="1">
    <location>
        <begin position="184"/>
        <end position="202"/>
    </location>
</feature>
<evidence type="ECO:0000256" key="1">
    <source>
        <dbReference type="SAM" id="Phobius"/>
    </source>
</evidence>
<keyword evidence="1" id="KW-0812">Transmembrane</keyword>
<organism evidence="2 3">
    <name type="scientific">Madurella mycetomatis</name>
    <dbReference type="NCBI Taxonomy" id="100816"/>
    <lineage>
        <taxon>Eukaryota</taxon>
        <taxon>Fungi</taxon>
        <taxon>Dikarya</taxon>
        <taxon>Ascomycota</taxon>
        <taxon>Pezizomycotina</taxon>
        <taxon>Sordariomycetes</taxon>
        <taxon>Sordariomycetidae</taxon>
        <taxon>Sordariales</taxon>
        <taxon>Sordariales incertae sedis</taxon>
        <taxon>Madurella</taxon>
    </lineage>
</organism>
<feature type="transmembrane region" description="Helical" evidence="1">
    <location>
        <begin position="143"/>
        <end position="163"/>
    </location>
</feature>
<evidence type="ECO:0000313" key="3">
    <source>
        <dbReference type="Proteomes" id="UP000078237"/>
    </source>
</evidence>
<proteinExistence type="predicted"/>
<feature type="transmembrane region" description="Helical" evidence="1">
    <location>
        <begin position="116"/>
        <end position="137"/>
    </location>
</feature>
<feature type="transmembrane region" description="Helical" evidence="1">
    <location>
        <begin position="283"/>
        <end position="301"/>
    </location>
</feature>
<feature type="transmembrane region" description="Helical" evidence="1">
    <location>
        <begin position="92"/>
        <end position="109"/>
    </location>
</feature>
<sequence>MGRVKQAAAEHLAAVDGAAIASPAPAAPAGRAESSGAEVSPSRRARLPSLARFALVVILGFALSSLGQSLLALWTQNELASIAKPTGSRNEMAVLAAWRLLGLALGWFGNYDGYDLAALALLSHGPTTLLVSVFYGIRALTAGAYLGVDIVSAFLPFLLLRGLSGAHSAAPGVANREIVVDRGIQLLTSLHAALVYGVALFLASRTDGLPSFGFGTPTSQVLSLLFGLAARTFIFTPLVATGRTPQDQKNADFDPVSATLGQTVAWNLWGYTTQTKVSIRRTAVAMLFTAVGTFLNTVMTVKGVEPYGAAVYASIWVAAALVTGLSLIYVGGI</sequence>
<feature type="transmembrane region" description="Helical" evidence="1">
    <location>
        <begin position="222"/>
        <end position="240"/>
    </location>
</feature>
<dbReference type="OrthoDB" id="5394254at2759"/>
<keyword evidence="3" id="KW-1185">Reference proteome</keyword>
<protein>
    <submittedName>
        <fullName evidence="2">Uncharacterized protein</fullName>
    </submittedName>
</protein>
<feature type="transmembrane region" description="Helical" evidence="1">
    <location>
        <begin position="50"/>
        <end position="72"/>
    </location>
</feature>
<accession>A0A175VZY3</accession>
<keyword evidence="1" id="KW-0472">Membrane</keyword>
<dbReference type="VEuPathDB" id="FungiDB:MMYC01_206143"/>
<dbReference type="Proteomes" id="UP000078237">
    <property type="component" value="Unassembled WGS sequence"/>
</dbReference>
<evidence type="ECO:0000313" key="2">
    <source>
        <dbReference type="EMBL" id="KXX76943.1"/>
    </source>
</evidence>
<dbReference type="AlphaFoldDB" id="A0A175VZY3"/>
<dbReference type="STRING" id="100816.A0A175VZY3"/>
<gene>
    <name evidence="2" type="ORF">MMYC01_206143</name>
</gene>
<feature type="transmembrane region" description="Helical" evidence="1">
    <location>
        <begin position="307"/>
        <end position="330"/>
    </location>
</feature>
<name>A0A175VZY3_9PEZI</name>
<reference evidence="2 3" key="1">
    <citation type="journal article" date="2016" name="Genome Announc.">
        <title>Genome Sequence of Madurella mycetomatis mm55, Isolated from a Human Mycetoma Case in Sudan.</title>
        <authorList>
            <person name="Smit S."/>
            <person name="Derks M.F."/>
            <person name="Bervoets S."/>
            <person name="Fahal A."/>
            <person name="van Leeuwen W."/>
            <person name="van Belkum A."/>
            <person name="van de Sande W.W."/>
        </authorList>
    </citation>
    <scope>NUCLEOTIDE SEQUENCE [LARGE SCALE GENOMIC DNA]</scope>
    <source>
        <strain evidence="3">mm55</strain>
    </source>
</reference>
<comment type="caution">
    <text evidence="2">The sequence shown here is derived from an EMBL/GenBank/DDBJ whole genome shotgun (WGS) entry which is preliminary data.</text>
</comment>